<dbReference type="GeneID" id="5562074"/>
<protein>
    <submittedName>
        <fullName evidence="1">Uncharacterized protein</fullName>
    </submittedName>
</protein>
<gene>
    <name evidence="1" type="ordered locus">Igni_1291</name>
</gene>
<proteinExistence type="predicted"/>
<evidence type="ECO:0000313" key="1">
    <source>
        <dbReference type="EMBL" id="ABU82467.1"/>
    </source>
</evidence>
<keyword evidence="2" id="KW-1185">Reference proteome</keyword>
<dbReference type="AlphaFoldDB" id="A8AC15"/>
<evidence type="ECO:0000313" key="2">
    <source>
        <dbReference type="Proteomes" id="UP000000262"/>
    </source>
</evidence>
<dbReference type="STRING" id="453591.Igni_1291"/>
<dbReference type="RefSeq" id="WP_012123431.1">
    <property type="nucleotide sequence ID" value="NC_009776.1"/>
</dbReference>
<dbReference type="EMBL" id="CP000816">
    <property type="protein sequence ID" value="ABU82467.1"/>
    <property type="molecule type" value="Genomic_DNA"/>
</dbReference>
<organism evidence="1 2">
    <name type="scientific">Ignicoccus hospitalis (strain KIN4/I / DSM 18386 / JCM 14125)</name>
    <dbReference type="NCBI Taxonomy" id="453591"/>
    <lineage>
        <taxon>Archaea</taxon>
        <taxon>Thermoproteota</taxon>
        <taxon>Thermoprotei</taxon>
        <taxon>Desulfurococcales</taxon>
        <taxon>Desulfurococcaceae</taxon>
        <taxon>Ignicoccus</taxon>
    </lineage>
</organism>
<dbReference type="KEGG" id="iho:Igni_1291"/>
<name>A8AC15_IGNH4</name>
<sequence length="77" mass="8932">MLRATKPMRLYELAKVKCQMASVGGAETLIKAYIAKEIDKAYEEFNKFYGKWKEVYSQLSSRLKEYKNLVKYLGLVG</sequence>
<reference evidence="1 2" key="1">
    <citation type="journal article" date="2008" name="Genome Biol.">
        <title>A genomic analysis of the archaeal system Ignicoccus hospitalis-Nanoarchaeum equitans.</title>
        <authorList>
            <person name="Podar M."/>
            <person name="Anderson I."/>
            <person name="Makarova K.S."/>
            <person name="Elkins J.G."/>
            <person name="Ivanova N."/>
            <person name="Wall M.A."/>
            <person name="Lykidis A."/>
            <person name="Mavromatis K."/>
            <person name="Sun H."/>
            <person name="Hudson M.E."/>
            <person name="Chen W."/>
            <person name="Deciu C."/>
            <person name="Hutchison D."/>
            <person name="Eads J.R."/>
            <person name="Anderson A."/>
            <person name="Fernandes F."/>
            <person name="Szeto E."/>
            <person name="Lapidus A."/>
            <person name="Kyrpides N.C."/>
            <person name="Saier M.H.Jr."/>
            <person name="Richardson P.M."/>
            <person name="Rachel R."/>
            <person name="Huber H."/>
            <person name="Eisen J.A."/>
            <person name="Koonin E.V."/>
            <person name="Keller M."/>
            <person name="Stetter K.O."/>
        </authorList>
    </citation>
    <scope>NUCLEOTIDE SEQUENCE [LARGE SCALE GENOMIC DNA]</scope>
    <source>
        <strain evidence="2">KIN4/I / DSM 18386 / JCM 14125</strain>
    </source>
</reference>
<dbReference type="Proteomes" id="UP000000262">
    <property type="component" value="Chromosome"/>
</dbReference>
<dbReference type="HOGENOM" id="CLU_2629675_0_0_2"/>
<accession>A8AC15</accession>